<evidence type="ECO:0000256" key="1">
    <source>
        <dbReference type="ARBA" id="ARBA00004651"/>
    </source>
</evidence>
<dbReference type="Pfam" id="PF02653">
    <property type="entry name" value="BPD_transp_2"/>
    <property type="match status" value="1"/>
</dbReference>
<evidence type="ECO:0000256" key="5">
    <source>
        <dbReference type="ARBA" id="ARBA00023136"/>
    </source>
</evidence>
<dbReference type="GO" id="GO:0005886">
    <property type="term" value="C:plasma membrane"/>
    <property type="evidence" value="ECO:0007669"/>
    <property type="project" value="UniProtKB-SubCell"/>
</dbReference>
<evidence type="ECO:0000256" key="4">
    <source>
        <dbReference type="ARBA" id="ARBA00022989"/>
    </source>
</evidence>
<keyword evidence="3 6" id="KW-0812">Transmembrane</keyword>
<dbReference type="InterPro" id="IPR001851">
    <property type="entry name" value="ABC_transp_permease"/>
</dbReference>
<evidence type="ECO:0000256" key="3">
    <source>
        <dbReference type="ARBA" id="ARBA00022692"/>
    </source>
</evidence>
<keyword evidence="2" id="KW-1003">Cell membrane</keyword>
<feature type="transmembrane region" description="Helical" evidence="6">
    <location>
        <begin position="226"/>
        <end position="245"/>
    </location>
</feature>
<organism evidence="7 8">
    <name type="scientific">Butyribacter intestini</name>
    <dbReference type="NCBI Taxonomy" id="1703332"/>
    <lineage>
        <taxon>Bacteria</taxon>
        <taxon>Bacillati</taxon>
        <taxon>Bacillota</taxon>
        <taxon>Clostridia</taxon>
        <taxon>Lachnospirales</taxon>
        <taxon>Lachnospiraceae</taxon>
        <taxon>Butyribacter</taxon>
    </lineage>
</organism>
<evidence type="ECO:0000313" key="7">
    <source>
        <dbReference type="EMBL" id="KQC85206.1"/>
    </source>
</evidence>
<dbReference type="Proteomes" id="UP000050833">
    <property type="component" value="Unassembled WGS sequence"/>
</dbReference>
<feature type="transmembrane region" description="Helical" evidence="6">
    <location>
        <begin position="257"/>
        <end position="276"/>
    </location>
</feature>
<dbReference type="AlphaFoldDB" id="A0AAW3JSE1"/>
<comment type="caution">
    <text evidence="7">The sequence shown here is derived from an EMBL/GenBank/DDBJ whole genome shotgun (WGS) entry which is preliminary data.</text>
</comment>
<feature type="transmembrane region" description="Helical" evidence="6">
    <location>
        <begin position="282"/>
        <end position="299"/>
    </location>
</feature>
<feature type="transmembrane region" description="Helical" evidence="6">
    <location>
        <begin position="144"/>
        <end position="164"/>
    </location>
</feature>
<dbReference type="PANTHER" id="PTHR32196">
    <property type="entry name" value="ABC TRANSPORTER PERMEASE PROTEIN YPHD-RELATED-RELATED"/>
    <property type="match status" value="1"/>
</dbReference>
<dbReference type="RefSeq" id="WP_055944867.1">
    <property type="nucleotide sequence ID" value="NZ_JAQDCV010000005.1"/>
</dbReference>
<feature type="transmembrane region" description="Helical" evidence="6">
    <location>
        <begin position="74"/>
        <end position="97"/>
    </location>
</feature>
<evidence type="ECO:0000256" key="2">
    <source>
        <dbReference type="ARBA" id="ARBA00022475"/>
    </source>
</evidence>
<feature type="transmembrane region" description="Helical" evidence="6">
    <location>
        <begin position="27"/>
        <end position="44"/>
    </location>
</feature>
<accession>A0AAW3JSE1</accession>
<evidence type="ECO:0000256" key="6">
    <source>
        <dbReference type="SAM" id="Phobius"/>
    </source>
</evidence>
<evidence type="ECO:0000313" key="8">
    <source>
        <dbReference type="Proteomes" id="UP000050833"/>
    </source>
</evidence>
<keyword evidence="4 6" id="KW-1133">Transmembrane helix</keyword>
<protein>
    <submittedName>
        <fullName evidence="7">ABC transporter permease</fullName>
    </submittedName>
</protein>
<sequence length="318" mass="33486">MYSLIPVVCAQDITALVRALPGSVAQGLIWGIMAIGVFLTFKILDFADLTVDGTMATGGVVTVMLILKGWNPLAAVAVAFVAGMLAGLITGILHTVLGIPDILAGILTQLSLYSINLNISEGKANQAVNVDMYKLVVSGRDNPAAIVTVVIILLVVIALMYWFFGTELGFTIRATGCNPNMSRAQGINTNVAKVLALVFSNGLVGFAGGLLSQYQGNFDVNMGRGSIVIGLASVIIGEVLGEAIFGKKLNFSGRLAFVAVGSIIYYIVIQFVLWLGLPTIDMKMFSAMVVAIFLAVPYLRGKAKNSYRKAAKGGAGKC</sequence>
<proteinExistence type="predicted"/>
<keyword evidence="8" id="KW-1185">Reference proteome</keyword>
<feature type="transmembrane region" description="Helical" evidence="6">
    <location>
        <begin position="191"/>
        <end position="214"/>
    </location>
</feature>
<dbReference type="EMBL" id="LLKB01000005">
    <property type="protein sequence ID" value="KQC85206.1"/>
    <property type="molecule type" value="Genomic_DNA"/>
</dbReference>
<reference evidence="7 8" key="1">
    <citation type="submission" date="2015-10" db="EMBL/GenBank/DDBJ databases">
        <title>Butyribacter intestini gen. nov., sp. nov., a butyric acid-producing bacterium of the family Lachnospiraceae isolated from the human faeces.</title>
        <authorList>
            <person name="Zou Y."/>
            <person name="Xue W."/>
            <person name="Luo G."/>
            <person name="Lv M."/>
        </authorList>
    </citation>
    <scope>NUCLEOTIDE SEQUENCE [LARGE SCALE GENOMIC DNA]</scope>
    <source>
        <strain evidence="7 8">TF01-11</strain>
    </source>
</reference>
<keyword evidence="5 6" id="KW-0472">Membrane</keyword>
<dbReference type="CDD" id="cd06574">
    <property type="entry name" value="TM_PBP1_branched-chain-AA_like"/>
    <property type="match status" value="1"/>
</dbReference>
<gene>
    <name evidence="7" type="ORF">APZ18_10945</name>
</gene>
<dbReference type="GO" id="GO:0022857">
    <property type="term" value="F:transmembrane transporter activity"/>
    <property type="evidence" value="ECO:0007669"/>
    <property type="project" value="InterPro"/>
</dbReference>
<feature type="transmembrane region" description="Helical" evidence="6">
    <location>
        <begin position="50"/>
        <end position="67"/>
    </location>
</feature>
<name>A0AAW3JSE1_9FIRM</name>
<comment type="subcellular location">
    <subcellularLocation>
        <location evidence="1">Cell membrane</location>
        <topology evidence="1">Multi-pass membrane protein</topology>
    </subcellularLocation>
</comment>
<dbReference type="PANTHER" id="PTHR32196:SF69">
    <property type="entry name" value="BRANCHED-CHAIN AMINO ACID TRANSPORT SYSTEM, PERMEASE PROTEIN"/>
    <property type="match status" value="1"/>
</dbReference>